<gene>
    <name evidence="5" type="ORF">TX23_01095</name>
</gene>
<dbReference type="PATRIC" id="fig|1615673.3.peg.1141"/>
<evidence type="ECO:0000313" key="6">
    <source>
        <dbReference type="Proteomes" id="UP000050852"/>
    </source>
</evidence>
<dbReference type="PRINTS" id="PR00081">
    <property type="entry name" value="GDHRDH"/>
</dbReference>
<comment type="similarity">
    <text evidence="1 3">Belongs to the short-chain dehydrogenases/reductases (SDR) family.</text>
</comment>
<dbReference type="InterPro" id="IPR020904">
    <property type="entry name" value="Sc_DH/Rdtase_CS"/>
</dbReference>
<dbReference type="Proteomes" id="UP000050852">
    <property type="component" value="Unassembled WGS sequence"/>
</dbReference>
<dbReference type="PANTHER" id="PTHR43115">
    <property type="entry name" value="DEHYDROGENASE/REDUCTASE SDR FAMILY MEMBER 11"/>
    <property type="match status" value="1"/>
</dbReference>
<dbReference type="FunFam" id="3.40.50.720:FF:000047">
    <property type="entry name" value="NADP-dependent L-serine/L-allo-threonine dehydrogenase"/>
    <property type="match status" value="1"/>
</dbReference>
<organism evidence="5 6">
    <name type="scientific">Pseudomonas paralactis</name>
    <dbReference type="NCBI Taxonomy" id="1615673"/>
    <lineage>
        <taxon>Bacteria</taxon>
        <taxon>Pseudomonadati</taxon>
        <taxon>Pseudomonadota</taxon>
        <taxon>Gammaproteobacteria</taxon>
        <taxon>Pseudomonadales</taxon>
        <taxon>Pseudomonadaceae</taxon>
        <taxon>Pseudomonas</taxon>
    </lineage>
</organism>
<keyword evidence="2" id="KW-0560">Oxidoreductase</keyword>
<name>A0A0R3ANZ5_9PSED</name>
<evidence type="ECO:0000256" key="2">
    <source>
        <dbReference type="ARBA" id="ARBA00023002"/>
    </source>
</evidence>
<sequence>MNSISGKVVVITGASSGLGEATAKHLAAKGAKLVVAARRKARLDDLVREIVDAGGIALALQADVTNRQDVEAIIAMAVRQFGKIDVLINNAGLMSIAPLNAVKVDEWERMIDINVKGVLYGIAATLPLFEKQQFGHYITISSIAGKKVFSPGGTVYSGTKFAVSAITEGLRHEVGGKIRTTIISPGLIDTELKMGSSHAESSKAVSELYQSQAISADAIARAIAYAIEQPLDVDVSEIVIRPTVQEF</sequence>
<dbReference type="InterPro" id="IPR036291">
    <property type="entry name" value="NAD(P)-bd_dom_sf"/>
</dbReference>
<evidence type="ECO:0000256" key="3">
    <source>
        <dbReference type="RuleBase" id="RU000363"/>
    </source>
</evidence>
<dbReference type="PROSITE" id="PS00061">
    <property type="entry name" value="ADH_SHORT"/>
    <property type="match status" value="1"/>
</dbReference>
<dbReference type="AlphaFoldDB" id="A0A0R3ANZ5"/>
<dbReference type="EMBL" id="JYLN01000001">
    <property type="protein sequence ID" value="KRP74818.1"/>
    <property type="molecule type" value="Genomic_DNA"/>
</dbReference>
<dbReference type="SUPFAM" id="SSF51735">
    <property type="entry name" value="NAD(P)-binding Rossmann-fold domains"/>
    <property type="match status" value="1"/>
</dbReference>
<dbReference type="InterPro" id="IPR002347">
    <property type="entry name" value="SDR_fam"/>
</dbReference>
<comment type="caution">
    <text evidence="5">The sequence shown here is derived from an EMBL/GenBank/DDBJ whole genome shotgun (WGS) entry which is preliminary data.</text>
</comment>
<dbReference type="Pfam" id="PF00106">
    <property type="entry name" value="adh_short"/>
    <property type="match status" value="1"/>
</dbReference>
<dbReference type="OrthoDB" id="9810734at2"/>
<dbReference type="SMART" id="SM00822">
    <property type="entry name" value="PKS_KR"/>
    <property type="match status" value="1"/>
</dbReference>
<dbReference type="GO" id="GO:0016616">
    <property type="term" value="F:oxidoreductase activity, acting on the CH-OH group of donors, NAD or NADP as acceptor"/>
    <property type="evidence" value="ECO:0007669"/>
    <property type="project" value="UniProtKB-ARBA"/>
</dbReference>
<proteinExistence type="inferred from homology"/>
<evidence type="ECO:0000256" key="1">
    <source>
        <dbReference type="ARBA" id="ARBA00006484"/>
    </source>
</evidence>
<dbReference type="Gene3D" id="3.40.50.720">
    <property type="entry name" value="NAD(P)-binding Rossmann-like Domain"/>
    <property type="match status" value="1"/>
</dbReference>
<dbReference type="InterPro" id="IPR057326">
    <property type="entry name" value="KR_dom"/>
</dbReference>
<reference evidence="5 6" key="1">
    <citation type="submission" date="2015-02" db="EMBL/GenBank/DDBJ databases">
        <title>Two Pseudomonas sp. nov., isolated from raw milk.</title>
        <authorList>
            <person name="Wenning M."/>
            <person name="von Neubeck M."/>
            <person name="Huptas C."/>
            <person name="Scherer S."/>
        </authorList>
    </citation>
    <scope>NUCLEOTIDE SEQUENCE [LARGE SCALE GENOMIC DNA]</scope>
    <source>
        <strain evidence="5 6">DSM 29164</strain>
    </source>
</reference>
<accession>A0A0R3ANZ5</accession>
<feature type="domain" description="Ketoreductase" evidence="4">
    <location>
        <begin position="7"/>
        <end position="191"/>
    </location>
</feature>
<dbReference type="PRINTS" id="PR00080">
    <property type="entry name" value="SDRFAMILY"/>
</dbReference>
<protein>
    <submittedName>
        <fullName evidence="5">Oxidoreductase</fullName>
    </submittedName>
</protein>
<evidence type="ECO:0000259" key="4">
    <source>
        <dbReference type="SMART" id="SM00822"/>
    </source>
</evidence>
<evidence type="ECO:0000313" key="5">
    <source>
        <dbReference type="EMBL" id="KRP74818.1"/>
    </source>
</evidence>
<dbReference type="RefSeq" id="WP_057700659.1">
    <property type="nucleotide sequence ID" value="NZ_JYLN01000001.1"/>
</dbReference>
<dbReference type="PANTHER" id="PTHR43115:SF4">
    <property type="entry name" value="DEHYDROGENASE_REDUCTASE SDR FAMILY MEMBER 11"/>
    <property type="match status" value="1"/>
</dbReference>